<reference evidence="1 2" key="1">
    <citation type="submission" date="2018-02" db="EMBL/GenBank/DDBJ databases">
        <title>Genomic Encyclopedia of Archaeal and Bacterial Type Strains, Phase II (KMG-II): from individual species to whole genera.</title>
        <authorList>
            <person name="Goeker M."/>
        </authorList>
    </citation>
    <scope>NUCLEOTIDE SEQUENCE [LARGE SCALE GENOMIC DNA]</scope>
    <source>
        <strain evidence="1 2">DSM 22857</strain>
    </source>
</reference>
<evidence type="ECO:0000313" key="2">
    <source>
        <dbReference type="Proteomes" id="UP000239485"/>
    </source>
</evidence>
<name>A0A2S6IDG6_9ACTN</name>
<dbReference type="AlphaFoldDB" id="A0A2S6IDG6"/>
<dbReference type="Proteomes" id="UP000239485">
    <property type="component" value="Unassembled WGS sequence"/>
</dbReference>
<proteinExistence type="predicted"/>
<comment type="caution">
    <text evidence="1">The sequence shown here is derived from an EMBL/GenBank/DDBJ whole genome shotgun (WGS) entry which is preliminary data.</text>
</comment>
<keyword evidence="2" id="KW-1185">Reference proteome</keyword>
<sequence length="185" mass="19899">MGMLDEEWRPWPHWPFIVGLGKIVHGPALLCAGPGVGMGVRCVFAYPEGLIVSFSVRGVGDAVRLIGYASPTAGTPEVDPDDPGLPLSEVRLAFTVDRRHVGLTGTPRGRIFSGAMTGDRDPDPVPIYERDLDAWVAPLPRDGRLQVQAGWPEVGLPLSTTILTLHGLDEVQDPDRAHGAVQALR</sequence>
<accession>A0A2S6IDG6</accession>
<gene>
    <name evidence="1" type="ORF">CLV92_11698</name>
</gene>
<organism evidence="1 2">
    <name type="scientific">Kineococcus xinjiangensis</name>
    <dbReference type="NCBI Taxonomy" id="512762"/>
    <lineage>
        <taxon>Bacteria</taxon>
        <taxon>Bacillati</taxon>
        <taxon>Actinomycetota</taxon>
        <taxon>Actinomycetes</taxon>
        <taxon>Kineosporiales</taxon>
        <taxon>Kineosporiaceae</taxon>
        <taxon>Kineococcus</taxon>
    </lineage>
</organism>
<protein>
    <submittedName>
        <fullName evidence="1">Uncharacterized protein</fullName>
    </submittedName>
</protein>
<evidence type="ECO:0000313" key="1">
    <source>
        <dbReference type="EMBL" id="PPK92236.1"/>
    </source>
</evidence>
<dbReference type="EMBL" id="PTJD01000016">
    <property type="protein sequence ID" value="PPK92236.1"/>
    <property type="molecule type" value="Genomic_DNA"/>
</dbReference>